<protein>
    <submittedName>
        <fullName evidence="1">Uncharacterized protein</fullName>
    </submittedName>
</protein>
<dbReference type="AlphaFoldDB" id="A0AAD1W1V8"/>
<evidence type="ECO:0000313" key="1">
    <source>
        <dbReference type="EMBL" id="CAH2277883.1"/>
    </source>
</evidence>
<organism evidence="1 2">
    <name type="scientific">Pelobates cultripes</name>
    <name type="common">Western spadefoot toad</name>
    <dbReference type="NCBI Taxonomy" id="61616"/>
    <lineage>
        <taxon>Eukaryota</taxon>
        <taxon>Metazoa</taxon>
        <taxon>Chordata</taxon>
        <taxon>Craniata</taxon>
        <taxon>Vertebrata</taxon>
        <taxon>Euteleostomi</taxon>
        <taxon>Amphibia</taxon>
        <taxon>Batrachia</taxon>
        <taxon>Anura</taxon>
        <taxon>Pelobatoidea</taxon>
        <taxon>Pelobatidae</taxon>
        <taxon>Pelobates</taxon>
    </lineage>
</organism>
<gene>
    <name evidence="1" type="ORF">PECUL_23A036484</name>
</gene>
<name>A0AAD1W1V8_PELCU</name>
<keyword evidence="2" id="KW-1185">Reference proteome</keyword>
<dbReference type="EMBL" id="OW240914">
    <property type="protein sequence ID" value="CAH2277883.1"/>
    <property type="molecule type" value="Genomic_DNA"/>
</dbReference>
<reference evidence="1" key="1">
    <citation type="submission" date="2022-03" db="EMBL/GenBank/DDBJ databases">
        <authorList>
            <person name="Alioto T."/>
            <person name="Alioto T."/>
            <person name="Gomez Garrido J."/>
        </authorList>
    </citation>
    <scope>NUCLEOTIDE SEQUENCE</scope>
</reference>
<evidence type="ECO:0000313" key="2">
    <source>
        <dbReference type="Proteomes" id="UP001295444"/>
    </source>
</evidence>
<sequence length="166" mass="19301">MARNNRAIELLGELRLPETGKGLEPMIYCLTQTRRGMRGLTPRTLTRTRTSSQRVSLPRVPHMPQSHYDLISTEIETFQTFGYGTQSTRYSYRILLLNVRNSSPALATLDPRNSPEKGPKSYKNQNLLYVRYHEHLDNDYDCLKPDCGDIILLRYHTLMYGRSYIM</sequence>
<accession>A0AAD1W1V8</accession>
<proteinExistence type="predicted"/>
<dbReference type="Proteomes" id="UP001295444">
    <property type="component" value="Chromosome 03"/>
</dbReference>